<name>A0A1Y3UH57_9FIRM</name>
<dbReference type="InterPro" id="IPR036590">
    <property type="entry name" value="SRAP-like"/>
</dbReference>
<comment type="caution">
    <text evidence="9">The sequence shown here is derived from an EMBL/GenBank/DDBJ whole genome shotgun (WGS) entry which is preliminary data.</text>
</comment>
<dbReference type="GO" id="GO:0006508">
    <property type="term" value="P:proteolysis"/>
    <property type="evidence" value="ECO:0007669"/>
    <property type="project" value="UniProtKB-KW"/>
</dbReference>
<evidence type="ECO:0000256" key="3">
    <source>
        <dbReference type="ARBA" id="ARBA00022763"/>
    </source>
</evidence>
<evidence type="ECO:0000256" key="7">
    <source>
        <dbReference type="ARBA" id="ARBA00023239"/>
    </source>
</evidence>
<dbReference type="GO" id="GO:0016829">
    <property type="term" value="F:lyase activity"/>
    <property type="evidence" value="ECO:0007669"/>
    <property type="project" value="UniProtKB-KW"/>
</dbReference>
<sequence length="194" mass="22213">MCRQMIWEFSPASKPMVAIMREILRKYPNCEFGRELFPGNPVPILRVSGGKTTADVADWGYLTQKGKRVYNARSETLLEKPLFGKDFVQNRCVIPVTGFCEWDGDGTGWDFLPQEEEMLYLAGVCRKKAEGWEATVVTEHAAGCVGEIHHRTPLILSGENLRQWLYDEAQARQFLEEAKERVLLKRKKMEGETL</sequence>
<evidence type="ECO:0000313" key="10">
    <source>
        <dbReference type="Proteomes" id="UP000195455"/>
    </source>
</evidence>
<evidence type="ECO:0000256" key="2">
    <source>
        <dbReference type="ARBA" id="ARBA00022670"/>
    </source>
</evidence>
<dbReference type="Proteomes" id="UP000195455">
    <property type="component" value="Unassembled WGS sequence"/>
</dbReference>
<keyword evidence="3" id="KW-0227">DNA damage</keyword>
<gene>
    <name evidence="9" type="ORF">B5G26_01350</name>
</gene>
<accession>A0A1Y3UH57</accession>
<protein>
    <recommendedName>
        <fullName evidence="8">Abasic site processing protein</fullName>
        <ecNumber evidence="8">3.4.-.-</ecNumber>
    </recommendedName>
</protein>
<keyword evidence="7" id="KW-0456">Lyase</keyword>
<dbReference type="SUPFAM" id="SSF143081">
    <property type="entry name" value="BB1717-like"/>
    <property type="match status" value="1"/>
</dbReference>
<keyword evidence="6" id="KW-0238">DNA-binding</keyword>
<evidence type="ECO:0000256" key="6">
    <source>
        <dbReference type="ARBA" id="ARBA00023125"/>
    </source>
</evidence>
<keyword evidence="2 8" id="KW-0645">Protease</keyword>
<evidence type="ECO:0000256" key="8">
    <source>
        <dbReference type="RuleBase" id="RU364100"/>
    </source>
</evidence>
<dbReference type="EMBL" id="NFHM01000001">
    <property type="protein sequence ID" value="OUN45699.1"/>
    <property type="molecule type" value="Genomic_DNA"/>
</dbReference>
<keyword evidence="4 8" id="KW-0378">Hydrolase</keyword>
<evidence type="ECO:0000256" key="4">
    <source>
        <dbReference type="ARBA" id="ARBA00022801"/>
    </source>
</evidence>
<evidence type="ECO:0000256" key="1">
    <source>
        <dbReference type="ARBA" id="ARBA00008136"/>
    </source>
</evidence>
<reference evidence="10" key="1">
    <citation type="submission" date="2017-04" db="EMBL/GenBank/DDBJ databases">
        <title>Function of individual gut microbiota members based on whole genome sequencing of pure cultures obtained from chicken caecum.</title>
        <authorList>
            <person name="Medvecky M."/>
            <person name="Cejkova D."/>
            <person name="Polansky O."/>
            <person name="Karasova D."/>
            <person name="Kubasova T."/>
            <person name="Cizek A."/>
            <person name="Rychlik I."/>
        </authorList>
    </citation>
    <scope>NUCLEOTIDE SEQUENCE [LARGE SCALE GENOMIC DNA]</scope>
    <source>
        <strain evidence="10">An75</strain>
    </source>
</reference>
<dbReference type="GO" id="GO:0106300">
    <property type="term" value="P:protein-DNA covalent cross-linking repair"/>
    <property type="evidence" value="ECO:0007669"/>
    <property type="project" value="InterPro"/>
</dbReference>
<evidence type="ECO:0000313" key="9">
    <source>
        <dbReference type="EMBL" id="OUN45699.1"/>
    </source>
</evidence>
<dbReference type="GO" id="GO:0008233">
    <property type="term" value="F:peptidase activity"/>
    <property type="evidence" value="ECO:0007669"/>
    <property type="project" value="UniProtKB-KW"/>
</dbReference>
<evidence type="ECO:0000256" key="5">
    <source>
        <dbReference type="ARBA" id="ARBA00023124"/>
    </source>
</evidence>
<dbReference type="EC" id="3.4.-.-" evidence="8"/>
<dbReference type="Pfam" id="PF02586">
    <property type="entry name" value="SRAP"/>
    <property type="match status" value="1"/>
</dbReference>
<dbReference type="PANTHER" id="PTHR13604:SF0">
    <property type="entry name" value="ABASIC SITE PROCESSING PROTEIN HMCES"/>
    <property type="match status" value="1"/>
</dbReference>
<proteinExistence type="inferred from homology"/>
<dbReference type="GO" id="GO:0003697">
    <property type="term" value="F:single-stranded DNA binding"/>
    <property type="evidence" value="ECO:0007669"/>
    <property type="project" value="InterPro"/>
</dbReference>
<comment type="similarity">
    <text evidence="1 8">Belongs to the SOS response-associated peptidase family.</text>
</comment>
<dbReference type="PANTHER" id="PTHR13604">
    <property type="entry name" value="DC12-RELATED"/>
    <property type="match status" value="1"/>
</dbReference>
<dbReference type="Gene3D" id="3.90.1680.10">
    <property type="entry name" value="SOS response associated peptidase-like"/>
    <property type="match status" value="1"/>
</dbReference>
<keyword evidence="5" id="KW-0190">Covalent protein-DNA linkage</keyword>
<organism evidence="9 10">
    <name type="scientific">Anaerotignum lactatifermentans</name>
    <dbReference type="NCBI Taxonomy" id="160404"/>
    <lineage>
        <taxon>Bacteria</taxon>
        <taxon>Bacillati</taxon>
        <taxon>Bacillota</taxon>
        <taxon>Clostridia</taxon>
        <taxon>Lachnospirales</taxon>
        <taxon>Anaerotignaceae</taxon>
        <taxon>Anaerotignum</taxon>
    </lineage>
</organism>
<dbReference type="InterPro" id="IPR003738">
    <property type="entry name" value="SRAP"/>
</dbReference>
<dbReference type="AlphaFoldDB" id="A0A1Y3UH57"/>